<evidence type="ECO:0000313" key="1">
    <source>
        <dbReference type="EMBL" id="KAF5771694.1"/>
    </source>
</evidence>
<protein>
    <submittedName>
        <fullName evidence="1">Uncharacterized protein</fullName>
    </submittedName>
</protein>
<dbReference type="AlphaFoldDB" id="A0A9K3EG53"/>
<dbReference type="Gramene" id="mRNA:HanXRQr2_Chr13g0567921">
    <property type="protein sequence ID" value="CDS:HanXRQr2_Chr13g0567921.1"/>
    <property type="gene ID" value="HanXRQr2_Chr13g0567921"/>
</dbReference>
<gene>
    <name evidence="1" type="ORF">HanXRQr2_Chr13g0567921</name>
</gene>
<proteinExistence type="predicted"/>
<dbReference type="EMBL" id="MNCJ02000328">
    <property type="protein sequence ID" value="KAF5771694.1"/>
    <property type="molecule type" value="Genomic_DNA"/>
</dbReference>
<keyword evidence="2" id="KW-1185">Reference proteome</keyword>
<name>A0A9K3EG53_HELAN</name>
<organism evidence="1 2">
    <name type="scientific">Helianthus annuus</name>
    <name type="common">Common sunflower</name>
    <dbReference type="NCBI Taxonomy" id="4232"/>
    <lineage>
        <taxon>Eukaryota</taxon>
        <taxon>Viridiplantae</taxon>
        <taxon>Streptophyta</taxon>
        <taxon>Embryophyta</taxon>
        <taxon>Tracheophyta</taxon>
        <taxon>Spermatophyta</taxon>
        <taxon>Magnoliopsida</taxon>
        <taxon>eudicotyledons</taxon>
        <taxon>Gunneridae</taxon>
        <taxon>Pentapetalae</taxon>
        <taxon>asterids</taxon>
        <taxon>campanulids</taxon>
        <taxon>Asterales</taxon>
        <taxon>Asteraceae</taxon>
        <taxon>Asteroideae</taxon>
        <taxon>Heliantheae alliance</taxon>
        <taxon>Heliantheae</taxon>
        <taxon>Helianthus</taxon>
    </lineage>
</organism>
<sequence>MKKNPLAMDVSTTSYLIFLHSIINLKKCILVSYYIPVIPALLIKASIRPKASQALRTDASMDGWTVGTDIQLHSHRQYTTWVSVTIGDSKTINFITQSLEAVDSTGCSNDLTTRLGQVDTQFPTDARRCACNHHDLVFEVLP</sequence>
<evidence type="ECO:0000313" key="2">
    <source>
        <dbReference type="Proteomes" id="UP000215914"/>
    </source>
</evidence>
<dbReference type="Proteomes" id="UP000215914">
    <property type="component" value="Unassembled WGS sequence"/>
</dbReference>
<comment type="caution">
    <text evidence="1">The sequence shown here is derived from an EMBL/GenBank/DDBJ whole genome shotgun (WGS) entry which is preliminary data.</text>
</comment>
<reference evidence="1" key="2">
    <citation type="submission" date="2020-06" db="EMBL/GenBank/DDBJ databases">
        <title>Helianthus annuus Genome sequencing and assembly Release 2.</title>
        <authorList>
            <person name="Gouzy J."/>
            <person name="Langlade N."/>
            <person name="Munos S."/>
        </authorList>
    </citation>
    <scope>NUCLEOTIDE SEQUENCE</scope>
    <source>
        <tissue evidence="1">Leaves</tissue>
    </source>
</reference>
<accession>A0A9K3EG53</accession>
<reference evidence="1" key="1">
    <citation type="journal article" date="2017" name="Nature">
        <title>The sunflower genome provides insights into oil metabolism, flowering and Asterid evolution.</title>
        <authorList>
            <person name="Badouin H."/>
            <person name="Gouzy J."/>
            <person name="Grassa C.J."/>
            <person name="Murat F."/>
            <person name="Staton S.E."/>
            <person name="Cottret L."/>
            <person name="Lelandais-Briere C."/>
            <person name="Owens G.L."/>
            <person name="Carrere S."/>
            <person name="Mayjonade B."/>
            <person name="Legrand L."/>
            <person name="Gill N."/>
            <person name="Kane N.C."/>
            <person name="Bowers J.E."/>
            <person name="Hubner S."/>
            <person name="Bellec A."/>
            <person name="Berard A."/>
            <person name="Berges H."/>
            <person name="Blanchet N."/>
            <person name="Boniface M.C."/>
            <person name="Brunel D."/>
            <person name="Catrice O."/>
            <person name="Chaidir N."/>
            <person name="Claudel C."/>
            <person name="Donnadieu C."/>
            <person name="Faraut T."/>
            <person name="Fievet G."/>
            <person name="Helmstetter N."/>
            <person name="King M."/>
            <person name="Knapp S.J."/>
            <person name="Lai Z."/>
            <person name="Le Paslier M.C."/>
            <person name="Lippi Y."/>
            <person name="Lorenzon L."/>
            <person name="Mandel J.R."/>
            <person name="Marage G."/>
            <person name="Marchand G."/>
            <person name="Marquand E."/>
            <person name="Bret-Mestries E."/>
            <person name="Morien E."/>
            <person name="Nambeesan S."/>
            <person name="Nguyen T."/>
            <person name="Pegot-Espagnet P."/>
            <person name="Pouilly N."/>
            <person name="Raftis F."/>
            <person name="Sallet E."/>
            <person name="Schiex T."/>
            <person name="Thomas J."/>
            <person name="Vandecasteele C."/>
            <person name="Vares D."/>
            <person name="Vear F."/>
            <person name="Vautrin S."/>
            <person name="Crespi M."/>
            <person name="Mangin B."/>
            <person name="Burke J.M."/>
            <person name="Salse J."/>
            <person name="Munos S."/>
            <person name="Vincourt P."/>
            <person name="Rieseberg L.H."/>
            <person name="Langlade N.B."/>
        </authorList>
    </citation>
    <scope>NUCLEOTIDE SEQUENCE</scope>
    <source>
        <tissue evidence="1">Leaves</tissue>
    </source>
</reference>